<evidence type="ECO:0000313" key="11">
    <source>
        <dbReference type="EMBL" id="RWS24225.1"/>
    </source>
</evidence>
<comment type="subcellular location">
    <subcellularLocation>
        <location evidence="1">Mitochondrion outer membrane</location>
        <topology evidence="1">Single-pass membrane protein</topology>
    </subcellularLocation>
</comment>
<dbReference type="EMBL" id="NCKV01005191">
    <property type="protein sequence ID" value="RWS24225.1"/>
    <property type="molecule type" value="Genomic_DNA"/>
</dbReference>
<dbReference type="InterPro" id="IPR011990">
    <property type="entry name" value="TPR-like_helical_dom_sf"/>
</dbReference>
<feature type="repeat" description="TPR" evidence="10">
    <location>
        <begin position="271"/>
        <end position="304"/>
    </location>
</feature>
<evidence type="ECO:0000256" key="1">
    <source>
        <dbReference type="ARBA" id="ARBA00004572"/>
    </source>
</evidence>
<proteinExistence type="inferred from homology"/>
<keyword evidence="3" id="KW-0677">Repeat</keyword>
<dbReference type="OrthoDB" id="2942533at2759"/>
<dbReference type="Proteomes" id="UP000288716">
    <property type="component" value="Unassembled WGS sequence"/>
</dbReference>
<evidence type="ECO:0000313" key="12">
    <source>
        <dbReference type="Proteomes" id="UP000288716"/>
    </source>
</evidence>
<protein>
    <submittedName>
        <fullName evidence="11">Mitochondrial import receptor subunit TOM70-like isoform X1</fullName>
    </submittedName>
</protein>
<reference evidence="11 12" key="1">
    <citation type="journal article" date="2018" name="Gigascience">
        <title>Genomes of trombidid mites reveal novel predicted allergens and laterally-transferred genes associated with secondary metabolism.</title>
        <authorList>
            <person name="Dong X."/>
            <person name="Chaisiri K."/>
            <person name="Xia D."/>
            <person name="Armstrong S.D."/>
            <person name="Fang Y."/>
            <person name="Donnelly M.J."/>
            <person name="Kadowaki T."/>
            <person name="McGarry J.W."/>
            <person name="Darby A.C."/>
            <person name="Makepeace B.L."/>
        </authorList>
    </citation>
    <scope>NUCLEOTIDE SEQUENCE [LARGE SCALE GENOMIC DNA]</scope>
    <source>
        <strain evidence="11">UoL-UT</strain>
    </source>
</reference>
<evidence type="ECO:0000256" key="10">
    <source>
        <dbReference type="PROSITE-ProRule" id="PRU00339"/>
    </source>
</evidence>
<evidence type="ECO:0000256" key="6">
    <source>
        <dbReference type="ARBA" id="ARBA00022989"/>
    </source>
</evidence>
<dbReference type="GO" id="GO:0008320">
    <property type="term" value="F:protein transmembrane transporter activity"/>
    <property type="evidence" value="ECO:0007669"/>
    <property type="project" value="TreeGrafter"/>
</dbReference>
<keyword evidence="11" id="KW-0675">Receptor</keyword>
<feature type="repeat" description="TPR" evidence="10">
    <location>
        <begin position="345"/>
        <end position="378"/>
    </location>
</feature>
<dbReference type="PANTHER" id="PTHR46208">
    <property type="entry name" value="MITOCHONDRIAL IMPORT RECEPTOR SUBUNIT TOM70"/>
    <property type="match status" value="1"/>
</dbReference>
<dbReference type="SUPFAM" id="SSF48452">
    <property type="entry name" value="TPR-like"/>
    <property type="match status" value="2"/>
</dbReference>
<dbReference type="InterPro" id="IPR019734">
    <property type="entry name" value="TPR_rpt"/>
</dbReference>
<dbReference type="PANTHER" id="PTHR46208:SF1">
    <property type="entry name" value="MITOCHONDRIAL IMPORT RECEPTOR SUBUNIT TOM70"/>
    <property type="match status" value="1"/>
</dbReference>
<keyword evidence="5 10" id="KW-0802">TPR repeat</keyword>
<dbReference type="GO" id="GO:0030943">
    <property type="term" value="F:mitochondrion targeting sequence binding"/>
    <property type="evidence" value="ECO:0007669"/>
    <property type="project" value="TreeGrafter"/>
</dbReference>
<evidence type="ECO:0000256" key="2">
    <source>
        <dbReference type="ARBA" id="ARBA00022692"/>
    </source>
</evidence>
<dbReference type="GO" id="GO:0045039">
    <property type="term" value="P:protein insertion into mitochondrial inner membrane"/>
    <property type="evidence" value="ECO:0007669"/>
    <property type="project" value="TreeGrafter"/>
</dbReference>
<comment type="caution">
    <text evidence="11">The sequence shown here is derived from an EMBL/GenBank/DDBJ whole genome shotgun (WGS) entry which is preliminary data.</text>
</comment>
<evidence type="ECO:0000256" key="3">
    <source>
        <dbReference type="ARBA" id="ARBA00022737"/>
    </source>
</evidence>
<gene>
    <name evidence="11" type="ORF">B4U80_13252</name>
</gene>
<dbReference type="SMART" id="SM00028">
    <property type="entry name" value="TPR"/>
    <property type="match status" value="4"/>
</dbReference>
<evidence type="ECO:0000256" key="4">
    <source>
        <dbReference type="ARBA" id="ARBA00022787"/>
    </source>
</evidence>
<evidence type="ECO:0000256" key="7">
    <source>
        <dbReference type="ARBA" id="ARBA00023128"/>
    </source>
</evidence>
<dbReference type="Pfam" id="PF13181">
    <property type="entry name" value="TPR_8"/>
    <property type="match status" value="2"/>
</dbReference>
<dbReference type="Gene3D" id="1.25.40.10">
    <property type="entry name" value="Tetratricopeptide repeat domain"/>
    <property type="match status" value="2"/>
</dbReference>
<sequence length="499" mass="57967">MNNSSVCHVKREEDEGDKYFDSGKLEESIFCYTKAITLCDVQQEEQLSVLYSKRSSAHLKLQRFIATINDATQSFMLNKKYSVPLYFRYTALLALQRFDEALVDITALCFLENENIKKHDEDRDKLLINLTVMKTRDYLRYPPKIRVKDITIKVYFKDFKNHALFDESYDGEKLTSYLSNLKSNPNVVNRKAKICLTEATIAQLHDERILAEKFSEAAVKSVENDTKLKVTAMLVFARERMKFWVNRSQIILSAELLKIYEDAINLDKSNVDIYFHRAFCYIGMKLFDKALSDLQRCIAMDPTFETPHLLKITARYHMGDCKDPKKLKKMFKQFDEYIRHHPNSIDAPNEYSNILKKNGKVEKAEEIISKALENNPDNSTLLLEKATFLIEKNPQDACMLLMKALHSNCVHKKELFLFLAIVTAEQAQLKQATIYSDKAIAHNREENDFRPCVAREFYSSVFNACNLLGIDINDEKWLSFVKGVCQEKRKLILTLHCLK</sequence>
<evidence type="ECO:0000256" key="8">
    <source>
        <dbReference type="ARBA" id="ARBA00023136"/>
    </source>
</evidence>
<name>A0A443S9Y8_9ACAR</name>
<comment type="similarity">
    <text evidence="9">Belongs to the Tom70 family.</text>
</comment>
<evidence type="ECO:0000256" key="9">
    <source>
        <dbReference type="ARBA" id="ARBA00038030"/>
    </source>
</evidence>
<dbReference type="GO" id="GO:0005741">
    <property type="term" value="C:mitochondrial outer membrane"/>
    <property type="evidence" value="ECO:0007669"/>
    <property type="project" value="UniProtKB-SubCell"/>
</dbReference>
<keyword evidence="4" id="KW-1000">Mitochondrion outer membrane</keyword>
<keyword evidence="7" id="KW-0496">Mitochondrion</keyword>
<dbReference type="AlphaFoldDB" id="A0A443S9Y8"/>
<organism evidence="11 12">
    <name type="scientific">Leptotrombidium deliense</name>
    <dbReference type="NCBI Taxonomy" id="299467"/>
    <lineage>
        <taxon>Eukaryota</taxon>
        <taxon>Metazoa</taxon>
        <taxon>Ecdysozoa</taxon>
        <taxon>Arthropoda</taxon>
        <taxon>Chelicerata</taxon>
        <taxon>Arachnida</taxon>
        <taxon>Acari</taxon>
        <taxon>Acariformes</taxon>
        <taxon>Trombidiformes</taxon>
        <taxon>Prostigmata</taxon>
        <taxon>Anystina</taxon>
        <taxon>Parasitengona</taxon>
        <taxon>Trombiculoidea</taxon>
        <taxon>Trombiculidae</taxon>
        <taxon>Leptotrombidium</taxon>
    </lineage>
</organism>
<keyword evidence="2" id="KW-0812">Transmembrane</keyword>
<keyword evidence="8" id="KW-0472">Membrane</keyword>
<keyword evidence="12" id="KW-1185">Reference proteome</keyword>
<evidence type="ECO:0000256" key="5">
    <source>
        <dbReference type="ARBA" id="ARBA00022803"/>
    </source>
</evidence>
<dbReference type="GO" id="GO:0030150">
    <property type="term" value="P:protein import into mitochondrial matrix"/>
    <property type="evidence" value="ECO:0007669"/>
    <property type="project" value="TreeGrafter"/>
</dbReference>
<dbReference type="STRING" id="299467.A0A443S9Y8"/>
<dbReference type="VEuPathDB" id="VectorBase:LDEU007815"/>
<accession>A0A443S9Y8</accession>
<keyword evidence="6" id="KW-1133">Transmembrane helix</keyword>
<dbReference type="PROSITE" id="PS50005">
    <property type="entry name" value="TPR"/>
    <property type="match status" value="2"/>
</dbReference>